<evidence type="ECO:0000256" key="3">
    <source>
        <dbReference type="RuleBase" id="RU000363"/>
    </source>
</evidence>
<dbReference type="SUPFAM" id="SSF51735">
    <property type="entry name" value="NAD(P)-binding Rossmann-fold domains"/>
    <property type="match status" value="1"/>
</dbReference>
<dbReference type="NCBIfam" id="NF005495">
    <property type="entry name" value="PRK07109.1"/>
    <property type="match status" value="1"/>
</dbReference>
<dbReference type="InterPro" id="IPR057326">
    <property type="entry name" value="KR_dom"/>
</dbReference>
<name>A0AB39KVQ6_9CAUL</name>
<dbReference type="Pfam" id="PF00106">
    <property type="entry name" value="adh_short"/>
    <property type="match status" value="1"/>
</dbReference>
<evidence type="ECO:0000256" key="2">
    <source>
        <dbReference type="ARBA" id="ARBA00023002"/>
    </source>
</evidence>
<keyword evidence="4" id="KW-1133">Transmembrane helix</keyword>
<keyword evidence="2" id="KW-0560">Oxidoreductase</keyword>
<dbReference type="GO" id="GO:0016491">
    <property type="term" value="F:oxidoreductase activity"/>
    <property type="evidence" value="ECO:0007669"/>
    <property type="project" value="UniProtKB-KW"/>
</dbReference>
<dbReference type="InterPro" id="IPR036291">
    <property type="entry name" value="NAD(P)-bd_dom_sf"/>
</dbReference>
<dbReference type="PROSITE" id="PS00061">
    <property type="entry name" value="ADH_SHORT"/>
    <property type="match status" value="1"/>
</dbReference>
<dbReference type="GO" id="GO:0016020">
    <property type="term" value="C:membrane"/>
    <property type="evidence" value="ECO:0007669"/>
    <property type="project" value="TreeGrafter"/>
</dbReference>
<evidence type="ECO:0000256" key="4">
    <source>
        <dbReference type="SAM" id="Phobius"/>
    </source>
</evidence>
<dbReference type="SMART" id="SM00822">
    <property type="entry name" value="PKS_KR"/>
    <property type="match status" value="1"/>
</dbReference>
<dbReference type="Gene3D" id="3.40.50.720">
    <property type="entry name" value="NAD(P)-binding Rossmann-like Domain"/>
    <property type="match status" value="1"/>
</dbReference>
<dbReference type="PANTHER" id="PTHR44196:SF1">
    <property type="entry name" value="DEHYDROGENASE_REDUCTASE SDR FAMILY MEMBER 7B"/>
    <property type="match status" value="1"/>
</dbReference>
<evidence type="ECO:0000313" key="6">
    <source>
        <dbReference type="EMBL" id="XDO97353.1"/>
    </source>
</evidence>
<keyword evidence="4" id="KW-0472">Membrane</keyword>
<sequence>MNAHRGRLKLKPLREQVMVITGATSGIGLSTARAAAARGARLVLAARNEEALKDVCADLRGKGAEVAYCVTDVGDAEQIDRLAACAVDRFGGFDTWVNNAGVSIFGDVTRVPLDDQRKLFDTNYWGVVHGSLAAVEKLRNRPHGGTIINVGSILGDVAIPTQGAYSASKHAVRGFTNALRMELMEQKAPITVTHIKPSAIDTPYKDHARNYVGQAMRNPPPVYAAPLVAQAILYAAEHHVREMTVGGAGLFQTLAWSAWPQLAEQVMARLLPALSKDKSAKRLPNDDNLHHAGQDLRERSYYPDVRETSLFSTAQMRPLATAGIAALALAGVGAAYHLGRQRKRTRALEPA</sequence>
<gene>
    <name evidence="6" type="ORF">ABOZ73_02740</name>
</gene>
<protein>
    <submittedName>
        <fullName evidence="6">SDR family oxidoreductase</fullName>
    </submittedName>
</protein>
<comment type="similarity">
    <text evidence="1 3">Belongs to the short-chain dehydrogenases/reductases (SDR) family.</text>
</comment>
<dbReference type="PRINTS" id="PR00081">
    <property type="entry name" value="GDHRDH"/>
</dbReference>
<evidence type="ECO:0000259" key="5">
    <source>
        <dbReference type="SMART" id="SM00822"/>
    </source>
</evidence>
<keyword evidence="4" id="KW-0812">Transmembrane</keyword>
<dbReference type="RefSeq" id="WP_369060516.1">
    <property type="nucleotide sequence ID" value="NZ_CP158375.1"/>
</dbReference>
<evidence type="ECO:0000256" key="1">
    <source>
        <dbReference type="ARBA" id="ARBA00006484"/>
    </source>
</evidence>
<dbReference type="EMBL" id="CP158375">
    <property type="protein sequence ID" value="XDO97353.1"/>
    <property type="molecule type" value="Genomic_DNA"/>
</dbReference>
<dbReference type="InterPro" id="IPR020904">
    <property type="entry name" value="Sc_DH/Rdtase_CS"/>
</dbReference>
<organism evidence="6">
    <name type="scientific">Caulobacter sp. 73W</name>
    <dbReference type="NCBI Taxonomy" id="3161137"/>
    <lineage>
        <taxon>Bacteria</taxon>
        <taxon>Pseudomonadati</taxon>
        <taxon>Pseudomonadota</taxon>
        <taxon>Alphaproteobacteria</taxon>
        <taxon>Caulobacterales</taxon>
        <taxon>Caulobacteraceae</taxon>
        <taxon>Caulobacter</taxon>
    </lineage>
</organism>
<dbReference type="PRINTS" id="PR00080">
    <property type="entry name" value="SDRFAMILY"/>
</dbReference>
<accession>A0AB39KVQ6</accession>
<reference evidence="6" key="1">
    <citation type="submission" date="2024-06" db="EMBL/GenBank/DDBJ databases">
        <title>Caulobacter inopinatus, sp. nov.</title>
        <authorList>
            <person name="Donachie S.P."/>
        </authorList>
    </citation>
    <scope>NUCLEOTIDE SEQUENCE</scope>
    <source>
        <strain evidence="6">73W</strain>
    </source>
</reference>
<dbReference type="InterPro" id="IPR002347">
    <property type="entry name" value="SDR_fam"/>
</dbReference>
<dbReference type="AlphaFoldDB" id="A0AB39KVQ6"/>
<proteinExistence type="inferred from homology"/>
<feature type="transmembrane region" description="Helical" evidence="4">
    <location>
        <begin position="319"/>
        <end position="338"/>
    </location>
</feature>
<feature type="domain" description="Ketoreductase" evidence="5">
    <location>
        <begin position="16"/>
        <end position="203"/>
    </location>
</feature>
<dbReference type="PANTHER" id="PTHR44196">
    <property type="entry name" value="DEHYDROGENASE/REDUCTASE SDR FAMILY MEMBER 7B"/>
    <property type="match status" value="1"/>
</dbReference>